<name>A0A0B0EHL6_9BACT</name>
<accession>A0A0B0EHL6</accession>
<dbReference type="InterPro" id="IPR009875">
    <property type="entry name" value="PilZ_domain"/>
</dbReference>
<dbReference type="eggNOG" id="ENOG502ZEVB">
    <property type="taxonomic scope" value="Bacteria"/>
</dbReference>
<protein>
    <recommendedName>
        <fullName evidence="1">PilZ domain-containing protein</fullName>
    </recommendedName>
</protein>
<gene>
    <name evidence="2" type="ORF">SCABRO_03647</name>
</gene>
<dbReference type="Proteomes" id="UP000030652">
    <property type="component" value="Unassembled WGS sequence"/>
</dbReference>
<sequence>MDNIDKFLRKYLKINKLDSDTSQRDERDCPSEEVIVCYRDNLLRTDERETIEWHFVKCDSCLQQVLLLYGIRYDIKGSSTIAAPAESRVEHRTYIRVYRRVNTLLPVAFKYHPSHNGVISGKANILNLSEGGLLVGEISVCHEDSGEDILDPVMEGEELYDLRFELLGGFGAIHARGDCVRSLKAHRDVRVGIRFKDIKESDIRKVRSYVQEKS</sequence>
<dbReference type="EMBL" id="JRYO01000252">
    <property type="protein sequence ID" value="KHE90603.1"/>
    <property type="molecule type" value="Genomic_DNA"/>
</dbReference>
<evidence type="ECO:0000313" key="3">
    <source>
        <dbReference type="Proteomes" id="UP000030652"/>
    </source>
</evidence>
<evidence type="ECO:0000313" key="2">
    <source>
        <dbReference type="EMBL" id="KHE90603.1"/>
    </source>
</evidence>
<dbReference type="Pfam" id="PF07238">
    <property type="entry name" value="PilZ"/>
    <property type="match status" value="1"/>
</dbReference>
<feature type="domain" description="PilZ" evidence="1">
    <location>
        <begin position="96"/>
        <end position="211"/>
    </location>
</feature>
<comment type="caution">
    <text evidence="2">The sequence shown here is derived from an EMBL/GenBank/DDBJ whole genome shotgun (WGS) entry which is preliminary data.</text>
</comment>
<dbReference type="AlphaFoldDB" id="A0A0B0EHL6"/>
<dbReference type="GO" id="GO:0035438">
    <property type="term" value="F:cyclic-di-GMP binding"/>
    <property type="evidence" value="ECO:0007669"/>
    <property type="project" value="InterPro"/>
</dbReference>
<organism evidence="2 3">
    <name type="scientific">Candidatus Scalindua brodae</name>
    <dbReference type="NCBI Taxonomy" id="237368"/>
    <lineage>
        <taxon>Bacteria</taxon>
        <taxon>Pseudomonadati</taxon>
        <taxon>Planctomycetota</taxon>
        <taxon>Candidatus Brocadiia</taxon>
        <taxon>Candidatus Brocadiales</taxon>
        <taxon>Candidatus Scalinduaceae</taxon>
        <taxon>Candidatus Scalindua</taxon>
    </lineage>
</organism>
<proteinExistence type="predicted"/>
<evidence type="ECO:0000259" key="1">
    <source>
        <dbReference type="Pfam" id="PF07238"/>
    </source>
</evidence>
<reference evidence="2 3" key="1">
    <citation type="submission" date="2014-10" db="EMBL/GenBank/DDBJ databases">
        <title>Draft genome of anammox bacterium scalindua brodae, obtained using differential coverage binning of sequence data from two enrichment reactors.</title>
        <authorList>
            <person name="Speth D.R."/>
            <person name="Russ L."/>
            <person name="Kartal B."/>
            <person name="Op den Camp H.J."/>
            <person name="Dutilh B.E."/>
            <person name="Jetten M.S."/>
        </authorList>
    </citation>
    <scope>NUCLEOTIDE SEQUENCE [LARGE SCALE GENOMIC DNA]</scope>
    <source>
        <strain evidence="2">RU1</strain>
    </source>
</reference>